<dbReference type="GO" id="GO:0005634">
    <property type="term" value="C:nucleus"/>
    <property type="evidence" value="ECO:0007669"/>
    <property type="project" value="TreeGrafter"/>
</dbReference>
<evidence type="ECO:0000313" key="4">
    <source>
        <dbReference type="EMBL" id="OQV21218.1"/>
    </source>
</evidence>
<protein>
    <submittedName>
        <fullName evidence="4">Nuclear fragile X mental retardation-interacting protein 1</fullName>
    </submittedName>
</protein>
<dbReference type="InterPro" id="IPR039136">
    <property type="entry name" value="NUFIP1-like"/>
</dbReference>
<proteinExistence type="predicted"/>
<organism evidence="4 5">
    <name type="scientific">Hypsibius exemplaris</name>
    <name type="common">Freshwater tardigrade</name>
    <dbReference type="NCBI Taxonomy" id="2072580"/>
    <lineage>
        <taxon>Eukaryota</taxon>
        <taxon>Metazoa</taxon>
        <taxon>Ecdysozoa</taxon>
        <taxon>Tardigrada</taxon>
        <taxon>Eutardigrada</taxon>
        <taxon>Parachela</taxon>
        <taxon>Hypsibioidea</taxon>
        <taxon>Hypsibiidae</taxon>
        <taxon>Hypsibius</taxon>
    </lineage>
</organism>
<dbReference type="PROSITE" id="PS00028">
    <property type="entry name" value="ZINC_FINGER_C2H2_1"/>
    <property type="match status" value="1"/>
</dbReference>
<evidence type="ECO:0000313" key="5">
    <source>
        <dbReference type="Proteomes" id="UP000192578"/>
    </source>
</evidence>
<dbReference type="AlphaFoldDB" id="A0A1W0X199"/>
<dbReference type="InterPro" id="IPR013087">
    <property type="entry name" value="Znf_C2H2_type"/>
</dbReference>
<comment type="caution">
    <text evidence="4">The sequence shown here is derived from an EMBL/GenBank/DDBJ whole genome shotgun (WGS) entry which is preliminary data.</text>
</comment>
<name>A0A1W0X199_HYPEX</name>
<feature type="domain" description="C2H2-type" evidence="3">
    <location>
        <begin position="144"/>
        <end position="166"/>
    </location>
</feature>
<dbReference type="OrthoDB" id="273070at2759"/>
<dbReference type="PANTHER" id="PTHR13309:SF0">
    <property type="entry name" value="FMR1-INTERACTING PROTEIN NUFIP1"/>
    <property type="match status" value="1"/>
</dbReference>
<dbReference type="GO" id="GO:0000492">
    <property type="term" value="P:box C/D snoRNP assembly"/>
    <property type="evidence" value="ECO:0007669"/>
    <property type="project" value="TreeGrafter"/>
</dbReference>
<feature type="region of interest" description="Disordered" evidence="2">
    <location>
        <begin position="1"/>
        <end position="43"/>
    </location>
</feature>
<dbReference type="EMBL" id="MTYJ01000025">
    <property type="protein sequence ID" value="OQV21218.1"/>
    <property type="molecule type" value="Genomic_DNA"/>
</dbReference>
<keyword evidence="5" id="KW-1185">Reference proteome</keyword>
<feature type="compositionally biased region" description="Gly residues" evidence="2">
    <location>
        <begin position="95"/>
        <end position="115"/>
    </location>
</feature>
<keyword evidence="1" id="KW-0862">Zinc</keyword>
<dbReference type="SMART" id="SM00355">
    <property type="entry name" value="ZnF_C2H2"/>
    <property type="match status" value="2"/>
</dbReference>
<evidence type="ECO:0000256" key="2">
    <source>
        <dbReference type="SAM" id="MobiDB-lite"/>
    </source>
</evidence>
<dbReference type="Proteomes" id="UP000192578">
    <property type="component" value="Unassembled WGS sequence"/>
</dbReference>
<accession>A0A1W0X199</accession>
<dbReference type="GO" id="GO:0003723">
    <property type="term" value="F:RNA binding"/>
    <property type="evidence" value="ECO:0007669"/>
    <property type="project" value="InterPro"/>
</dbReference>
<keyword evidence="1" id="KW-0863">Zinc-finger</keyword>
<evidence type="ECO:0000256" key="1">
    <source>
        <dbReference type="PROSITE-ProRule" id="PRU00042"/>
    </source>
</evidence>
<keyword evidence="1" id="KW-0479">Metal-binding</keyword>
<feature type="region of interest" description="Disordered" evidence="2">
    <location>
        <begin position="234"/>
        <end position="254"/>
    </location>
</feature>
<feature type="compositionally biased region" description="Polar residues" evidence="2">
    <location>
        <begin position="31"/>
        <end position="43"/>
    </location>
</feature>
<reference evidence="5" key="1">
    <citation type="submission" date="2017-01" db="EMBL/GenBank/DDBJ databases">
        <title>Comparative genomics of anhydrobiosis in the tardigrade Hypsibius dujardini.</title>
        <authorList>
            <person name="Yoshida Y."/>
            <person name="Koutsovoulos G."/>
            <person name="Laetsch D."/>
            <person name="Stevens L."/>
            <person name="Kumar S."/>
            <person name="Horikawa D."/>
            <person name="Ishino K."/>
            <person name="Komine S."/>
            <person name="Tomita M."/>
            <person name="Blaxter M."/>
            <person name="Arakawa K."/>
        </authorList>
    </citation>
    <scope>NUCLEOTIDE SEQUENCE [LARGE SCALE GENOMIC DNA]</scope>
    <source>
        <strain evidence="5">Z151</strain>
    </source>
</reference>
<gene>
    <name evidence="4" type="ORF">BV898_04975</name>
</gene>
<sequence length="474" mass="51713">MDLFNPFRETVPAQANTKSQKTDGAIDGNEAINQRQQWPTGNRNSVAARGAALWNDQQSQNSGNPLPAGNGHQFSGGGFRTSQFRGGQQHRGGFHRGNGNRGGNRSGHGRGGNRGFRGSAFPNTRGSMVANPAPGLFRAPPVEYYCETCDMDFRNQQKLDDHTKNHVKCPKCDFVGVFDTIEEHFEMIHLTLIKNSLKPVETEEELKQWRDERKARFPRVKPVKAKAAVRPLPPVTPRTLAHGARGADLSEGEIEEESVATQAVILAPSGTRLSMLEEESVATPAVIYAPSGTRLSMLEEESVATPAFISAPSGTRLSMLEEESVATQAVIPAPSSTLLSMLGCYGESDSDSEPPDEIPCIKTTRAEEDTSLRDGPVPVPSAVESLSDLKDPVVVKPEAMKEAGGKVLQNRPAAMPNQRQRNQPYRMPVRRKPRTLYEKLVAKDMERDNDRLLQCLSHIVATNFLGMGAAPPSS</sequence>
<evidence type="ECO:0000259" key="3">
    <source>
        <dbReference type="PROSITE" id="PS50157"/>
    </source>
</evidence>
<feature type="region of interest" description="Disordered" evidence="2">
    <location>
        <begin position="56"/>
        <end position="126"/>
    </location>
</feature>
<dbReference type="GO" id="GO:0008270">
    <property type="term" value="F:zinc ion binding"/>
    <property type="evidence" value="ECO:0007669"/>
    <property type="project" value="UniProtKB-KW"/>
</dbReference>
<dbReference type="PROSITE" id="PS50157">
    <property type="entry name" value="ZINC_FINGER_C2H2_2"/>
    <property type="match status" value="1"/>
</dbReference>
<dbReference type="PANTHER" id="PTHR13309">
    <property type="entry name" value="NUCLEAR FRAGILE X MENTAL RETARDATION PROTEIN INTERACTING PROTEIN 1"/>
    <property type="match status" value="1"/>
</dbReference>